<dbReference type="Proteomes" id="UP000790347">
    <property type="component" value="Unassembled WGS sequence"/>
</dbReference>
<accession>A0A922HLF7</accession>
<evidence type="ECO:0000313" key="1">
    <source>
        <dbReference type="EMBL" id="KAH9497151.1"/>
    </source>
</evidence>
<proteinExistence type="predicted"/>
<sequence length="86" mass="10267">MDQNVVYECYPKQITNLERSTNDNIRDQFVSSQYQNLYACNGYHLGYYLFLPNGIWDTIELFPFLFFSVGMRIVEKKLSEFPEHII</sequence>
<name>A0A922HLF7_DERFA</name>
<gene>
    <name evidence="1" type="ORF">DERF_013155</name>
</gene>
<reference evidence="1" key="1">
    <citation type="submission" date="2013-05" db="EMBL/GenBank/DDBJ databases">
        <authorList>
            <person name="Yim A.K.Y."/>
            <person name="Chan T.F."/>
            <person name="Ji K.M."/>
            <person name="Liu X.Y."/>
            <person name="Zhou J.W."/>
            <person name="Li R.Q."/>
            <person name="Yang K.Y."/>
            <person name="Li J."/>
            <person name="Li M."/>
            <person name="Law P.T.W."/>
            <person name="Wu Y.L."/>
            <person name="Cai Z.L."/>
            <person name="Qin H."/>
            <person name="Bao Y."/>
            <person name="Leung R.K.K."/>
            <person name="Ng P.K.S."/>
            <person name="Zou J."/>
            <person name="Zhong X.J."/>
            <person name="Ran P.X."/>
            <person name="Zhong N.S."/>
            <person name="Liu Z.G."/>
            <person name="Tsui S.K.W."/>
        </authorList>
    </citation>
    <scope>NUCLEOTIDE SEQUENCE</scope>
    <source>
        <strain evidence="1">Derf</strain>
        <tissue evidence="1">Whole organism</tissue>
    </source>
</reference>
<comment type="caution">
    <text evidence="1">The sequence shown here is derived from an EMBL/GenBank/DDBJ whole genome shotgun (WGS) entry which is preliminary data.</text>
</comment>
<reference evidence="1" key="2">
    <citation type="journal article" date="2022" name="Res Sq">
        <title>Comparative Genomics Reveals Insights into the Divergent Evolution of Astigmatic Mites and Household Pest Adaptations.</title>
        <authorList>
            <person name="Xiong Q."/>
            <person name="Wan A.T.-Y."/>
            <person name="Liu X.-Y."/>
            <person name="Fung C.S.-H."/>
            <person name="Xiao X."/>
            <person name="Malainual N."/>
            <person name="Hou J."/>
            <person name="Wang L."/>
            <person name="Wang M."/>
            <person name="Yang K."/>
            <person name="Cui Y."/>
            <person name="Leung E."/>
            <person name="Nong W."/>
            <person name="Shin S.-K."/>
            <person name="Au S."/>
            <person name="Jeong K.Y."/>
            <person name="Chew F.T."/>
            <person name="Hui J."/>
            <person name="Leung T.F."/>
            <person name="Tungtrongchitr A."/>
            <person name="Zhong N."/>
            <person name="Liu Z."/>
            <person name="Tsui S."/>
        </authorList>
    </citation>
    <scope>NUCLEOTIDE SEQUENCE</scope>
    <source>
        <strain evidence="1">Derf</strain>
        <tissue evidence="1">Whole organism</tissue>
    </source>
</reference>
<evidence type="ECO:0000313" key="2">
    <source>
        <dbReference type="Proteomes" id="UP000790347"/>
    </source>
</evidence>
<organism evidence="1 2">
    <name type="scientific">Dermatophagoides farinae</name>
    <name type="common">American house dust mite</name>
    <dbReference type="NCBI Taxonomy" id="6954"/>
    <lineage>
        <taxon>Eukaryota</taxon>
        <taxon>Metazoa</taxon>
        <taxon>Ecdysozoa</taxon>
        <taxon>Arthropoda</taxon>
        <taxon>Chelicerata</taxon>
        <taxon>Arachnida</taxon>
        <taxon>Acari</taxon>
        <taxon>Acariformes</taxon>
        <taxon>Sarcoptiformes</taxon>
        <taxon>Astigmata</taxon>
        <taxon>Psoroptidia</taxon>
        <taxon>Analgoidea</taxon>
        <taxon>Pyroglyphidae</taxon>
        <taxon>Dermatophagoidinae</taxon>
        <taxon>Dermatophagoides</taxon>
    </lineage>
</organism>
<keyword evidence="2" id="KW-1185">Reference proteome</keyword>
<dbReference type="EMBL" id="ASGP02000007">
    <property type="protein sequence ID" value="KAH9497151.1"/>
    <property type="molecule type" value="Genomic_DNA"/>
</dbReference>
<protein>
    <submittedName>
        <fullName evidence="1">Uncharacterized protein</fullName>
    </submittedName>
</protein>
<dbReference type="AlphaFoldDB" id="A0A922HLF7"/>